<gene>
    <name evidence="1" type="ORF">NCTC10786_04870</name>
</gene>
<name>A0A2X2WJU7_CITKO</name>
<dbReference type="Proteomes" id="UP000251584">
    <property type="component" value="Unassembled WGS sequence"/>
</dbReference>
<dbReference type="AlphaFoldDB" id="A0A2X2WJU7"/>
<proteinExistence type="predicted"/>
<accession>A0A2X2WJU7</accession>
<dbReference type="EMBL" id="UAVY01000008">
    <property type="protein sequence ID" value="SQB39787.1"/>
    <property type="molecule type" value="Genomic_DNA"/>
</dbReference>
<protein>
    <submittedName>
        <fullName evidence="1">Flavin reductase-like protein</fullName>
    </submittedName>
</protein>
<dbReference type="SUPFAM" id="SSF50475">
    <property type="entry name" value="FMN-binding split barrel"/>
    <property type="match status" value="1"/>
</dbReference>
<evidence type="ECO:0000313" key="2">
    <source>
        <dbReference type="Proteomes" id="UP000251584"/>
    </source>
</evidence>
<sequence>MLWRRRGLCPSSFEPPRLAIVLDKTTWSRELIERSGMFGIVIPGVAATKLDVCGRQRLWPRRR</sequence>
<reference evidence="1 2" key="1">
    <citation type="submission" date="2018-06" db="EMBL/GenBank/DDBJ databases">
        <authorList>
            <consortium name="Pathogen Informatics"/>
            <person name="Doyle S."/>
        </authorList>
    </citation>
    <scope>NUCLEOTIDE SEQUENCE [LARGE SCALE GENOMIC DNA]</scope>
    <source>
        <strain evidence="1 2">NCTC10786</strain>
    </source>
</reference>
<evidence type="ECO:0000313" key="1">
    <source>
        <dbReference type="EMBL" id="SQB39787.1"/>
    </source>
</evidence>
<organism evidence="1 2">
    <name type="scientific">Citrobacter koseri</name>
    <name type="common">Citrobacter diversus</name>
    <dbReference type="NCBI Taxonomy" id="545"/>
    <lineage>
        <taxon>Bacteria</taxon>
        <taxon>Pseudomonadati</taxon>
        <taxon>Pseudomonadota</taxon>
        <taxon>Gammaproteobacteria</taxon>
        <taxon>Enterobacterales</taxon>
        <taxon>Enterobacteriaceae</taxon>
        <taxon>Citrobacter</taxon>
    </lineage>
</organism>